<organism evidence="3 4">
    <name type="scientific">Phytopseudomonas daroniae</name>
    <dbReference type="NCBI Taxonomy" id="2487519"/>
    <lineage>
        <taxon>Bacteria</taxon>
        <taxon>Pseudomonadati</taxon>
        <taxon>Pseudomonadota</taxon>
        <taxon>Gammaproteobacteria</taxon>
        <taxon>Pseudomonadales</taxon>
        <taxon>Pseudomonadaceae</taxon>
        <taxon>Phytopseudomonas</taxon>
    </lineage>
</organism>
<name>A0A4Q9QSK6_9GAMM</name>
<sequence>MSAPINRVVLYANDVSRTCTFYSRHFGFVAAAEEDGLVELRHPRGGLVLLVHRAAKSLRTSQARVKLMFDVEQLDAFKARALTQGLEFGPTHQARGYAFANAKDPDGNGISISSRAFRPAD</sequence>
<dbReference type="Pfam" id="PF00903">
    <property type="entry name" value="Glyoxalase"/>
    <property type="match status" value="1"/>
</dbReference>
<feature type="region of interest" description="Disordered" evidence="1">
    <location>
        <begin position="99"/>
        <end position="121"/>
    </location>
</feature>
<accession>A0A4Q9QSK6</accession>
<dbReference type="OrthoDB" id="4762357at2"/>
<dbReference type="AlphaFoldDB" id="A0A4Q9QSK6"/>
<dbReference type="Proteomes" id="UP000292302">
    <property type="component" value="Unassembled WGS sequence"/>
</dbReference>
<proteinExistence type="predicted"/>
<reference evidence="3 4" key="1">
    <citation type="submission" date="2018-06" db="EMBL/GenBank/DDBJ databases">
        <title>Three novel Pseudomonas species isolated from symptomatic oak.</title>
        <authorList>
            <person name="Bueno-Gonzalez V."/>
            <person name="Brady C."/>
        </authorList>
    </citation>
    <scope>NUCLEOTIDE SEQUENCE [LARGE SCALE GENOMIC DNA]</scope>
    <source>
        <strain evidence="3 4">P9A</strain>
    </source>
</reference>
<protein>
    <submittedName>
        <fullName evidence="3">Glyoxalase</fullName>
    </submittedName>
</protein>
<gene>
    <name evidence="3" type="ORF">DNK06_03060</name>
</gene>
<dbReference type="RefSeq" id="WP_131178565.1">
    <property type="nucleotide sequence ID" value="NZ_QJUI01000002.1"/>
</dbReference>
<evidence type="ECO:0000256" key="1">
    <source>
        <dbReference type="SAM" id="MobiDB-lite"/>
    </source>
</evidence>
<feature type="domain" description="VOC" evidence="2">
    <location>
        <begin position="4"/>
        <end position="115"/>
    </location>
</feature>
<evidence type="ECO:0000259" key="2">
    <source>
        <dbReference type="PROSITE" id="PS51819"/>
    </source>
</evidence>
<comment type="caution">
    <text evidence="3">The sequence shown here is derived from an EMBL/GenBank/DDBJ whole genome shotgun (WGS) entry which is preliminary data.</text>
</comment>
<dbReference type="EMBL" id="QJUI01000002">
    <property type="protein sequence ID" value="TBU83421.1"/>
    <property type="molecule type" value="Genomic_DNA"/>
</dbReference>
<dbReference type="InterPro" id="IPR037523">
    <property type="entry name" value="VOC_core"/>
</dbReference>
<keyword evidence="4" id="KW-1185">Reference proteome</keyword>
<evidence type="ECO:0000313" key="4">
    <source>
        <dbReference type="Proteomes" id="UP000292302"/>
    </source>
</evidence>
<dbReference type="InterPro" id="IPR004360">
    <property type="entry name" value="Glyas_Fos-R_dOase_dom"/>
</dbReference>
<dbReference type="SUPFAM" id="SSF54593">
    <property type="entry name" value="Glyoxalase/Bleomycin resistance protein/Dihydroxybiphenyl dioxygenase"/>
    <property type="match status" value="1"/>
</dbReference>
<evidence type="ECO:0000313" key="3">
    <source>
        <dbReference type="EMBL" id="TBU83421.1"/>
    </source>
</evidence>
<dbReference type="InterPro" id="IPR029068">
    <property type="entry name" value="Glyas_Bleomycin-R_OHBP_Dase"/>
</dbReference>
<dbReference type="Gene3D" id="3.10.180.10">
    <property type="entry name" value="2,3-Dihydroxybiphenyl 1,2-Dioxygenase, domain 1"/>
    <property type="match status" value="1"/>
</dbReference>
<dbReference type="PROSITE" id="PS51819">
    <property type="entry name" value="VOC"/>
    <property type="match status" value="1"/>
</dbReference>